<dbReference type="PROSITE" id="PS50011">
    <property type="entry name" value="PROTEIN_KINASE_DOM"/>
    <property type="match status" value="1"/>
</dbReference>
<dbReference type="InterPro" id="IPR000719">
    <property type="entry name" value="Prot_kinase_dom"/>
</dbReference>
<protein>
    <submittedName>
        <fullName evidence="6">Kinase-like domain-containing protein</fullName>
    </submittedName>
</protein>
<feature type="compositionally biased region" description="Basic and acidic residues" evidence="4">
    <location>
        <begin position="298"/>
        <end position="311"/>
    </location>
</feature>
<dbReference type="GO" id="GO:0004674">
    <property type="term" value="F:protein serine/threonine kinase activity"/>
    <property type="evidence" value="ECO:0007669"/>
    <property type="project" value="TreeGrafter"/>
</dbReference>
<dbReference type="PROSITE" id="PS00107">
    <property type="entry name" value="PROTEIN_KINASE_ATP"/>
    <property type="match status" value="1"/>
</dbReference>
<evidence type="ECO:0000256" key="1">
    <source>
        <dbReference type="ARBA" id="ARBA00008171"/>
    </source>
</evidence>
<feature type="domain" description="Protein kinase" evidence="5">
    <location>
        <begin position="25"/>
        <end position="287"/>
    </location>
</feature>
<dbReference type="PANTHER" id="PTHR44329">
    <property type="entry name" value="SERINE/THREONINE-PROTEIN KINASE TNNI3K-RELATED"/>
    <property type="match status" value="1"/>
</dbReference>
<keyword evidence="6" id="KW-0808">Transferase</keyword>
<dbReference type="InterPro" id="IPR001245">
    <property type="entry name" value="Ser-Thr/Tyr_kinase_cat_dom"/>
</dbReference>
<keyword evidence="2 3" id="KW-0547">Nucleotide-binding</keyword>
<feature type="region of interest" description="Disordered" evidence="4">
    <location>
        <begin position="293"/>
        <end position="319"/>
    </location>
</feature>
<sequence length="571" mass="65679">MTLIKEWIDKKIEDEDIKYFEYDKFSSIVEIGKGAFGKVSKACLACMGLEVALKSFVDENSNIEEKTLNGFVNELKLLRKVYYHDNINRFLGITKNSFGNYVMVLAYANEGNLREYLKKKFTSLEWEDKLQMALDITCGLKCLHSEDIIHRDLHSKNILVNDGKLLIADLGLSKRLAEISSNSTANELGMIEYMEPQCYKTATKFRKDKKSDIYSLGVLLWEITSGRPPFSNYHRDEIYALGMKICFHNLRETPIEDTPLEYQQLYQKCWDDDPKLRPDIEEVHRILNQLKTGVSSDRQPDVSSDGRHSNAKDSSQNGLILTGSNSRTIKNLFVIGCTGCGKSALCNVLTGIDESKESEPSFQKKEFAWDGSKYCVVDVIGLRHTKLSTKKVLEKIEEGIRSMPEGISQILYVIDGRFTAEEIRMFELLKNDIFESGILKYVTIVRTKFSNFNNKEACENDKNQLNQLHKESEIVASIVKSCNDIIYIDNPSTNILLVDNDDRDTVEHNKKIKARSKTILLNHLEKVCQEKYFKLDKLYPKVFKYIKENGTNEVEADSIWKYFVRFLKIDM</sequence>
<dbReference type="EMBL" id="QKYT01000237">
    <property type="protein sequence ID" value="RIA88988.1"/>
    <property type="molecule type" value="Genomic_DNA"/>
</dbReference>
<dbReference type="Pfam" id="PF04548">
    <property type="entry name" value="AIG1"/>
    <property type="match status" value="1"/>
</dbReference>
<keyword evidence="3" id="KW-0067">ATP-binding</keyword>
<dbReference type="InterPro" id="IPR011009">
    <property type="entry name" value="Kinase-like_dom_sf"/>
</dbReference>
<keyword evidence="7" id="KW-1185">Reference proteome</keyword>
<dbReference type="InterPro" id="IPR051681">
    <property type="entry name" value="Ser/Thr_Kinases-Pseudokinases"/>
</dbReference>
<dbReference type="Gene3D" id="3.40.50.300">
    <property type="entry name" value="P-loop containing nucleotide triphosphate hydrolases"/>
    <property type="match status" value="1"/>
</dbReference>
<proteinExistence type="inferred from homology"/>
<name>A0A397SSK6_9GLOM</name>
<reference evidence="6 7" key="1">
    <citation type="submission" date="2018-06" db="EMBL/GenBank/DDBJ databases">
        <title>Comparative genomics reveals the genomic features of Rhizophagus irregularis, R. cerebriforme, R. diaphanum and Gigaspora rosea, and their symbiotic lifestyle signature.</title>
        <authorList>
            <person name="Morin E."/>
            <person name="San Clemente H."/>
            <person name="Chen E.C.H."/>
            <person name="De La Providencia I."/>
            <person name="Hainaut M."/>
            <person name="Kuo A."/>
            <person name="Kohler A."/>
            <person name="Murat C."/>
            <person name="Tang N."/>
            <person name="Roy S."/>
            <person name="Loubradou J."/>
            <person name="Henrissat B."/>
            <person name="Grigoriev I.V."/>
            <person name="Corradi N."/>
            <person name="Roux C."/>
            <person name="Martin F.M."/>
        </authorList>
    </citation>
    <scope>NUCLEOTIDE SEQUENCE [LARGE SCALE GENOMIC DNA]</scope>
    <source>
        <strain evidence="6 7">DAOM 227022</strain>
    </source>
</reference>
<comment type="caution">
    <text evidence="6">The sequence shown here is derived from an EMBL/GenBank/DDBJ whole genome shotgun (WGS) entry which is preliminary data.</text>
</comment>
<dbReference type="OrthoDB" id="2380053at2759"/>
<dbReference type="AlphaFoldDB" id="A0A397SSK6"/>
<comment type="similarity">
    <text evidence="1">Belongs to the protein kinase superfamily. TKL Ser/Thr protein kinase family. ROCO subfamily.</text>
</comment>
<dbReference type="InterPro" id="IPR006703">
    <property type="entry name" value="G_AIG1"/>
</dbReference>
<dbReference type="Proteomes" id="UP000265703">
    <property type="component" value="Unassembled WGS sequence"/>
</dbReference>
<evidence type="ECO:0000259" key="5">
    <source>
        <dbReference type="PROSITE" id="PS50011"/>
    </source>
</evidence>
<dbReference type="GO" id="GO:0005525">
    <property type="term" value="F:GTP binding"/>
    <property type="evidence" value="ECO:0007669"/>
    <property type="project" value="InterPro"/>
</dbReference>
<keyword evidence="6" id="KW-0418">Kinase</keyword>
<feature type="binding site" evidence="3">
    <location>
        <position position="54"/>
    </location>
    <ligand>
        <name>ATP</name>
        <dbReference type="ChEBI" id="CHEBI:30616"/>
    </ligand>
</feature>
<dbReference type="Pfam" id="PF07714">
    <property type="entry name" value="PK_Tyr_Ser-Thr"/>
    <property type="match status" value="1"/>
</dbReference>
<dbReference type="PRINTS" id="PR00109">
    <property type="entry name" value="TYRKINASE"/>
</dbReference>
<dbReference type="InterPro" id="IPR027417">
    <property type="entry name" value="P-loop_NTPase"/>
</dbReference>
<dbReference type="SUPFAM" id="SSF56112">
    <property type="entry name" value="Protein kinase-like (PK-like)"/>
    <property type="match status" value="1"/>
</dbReference>
<evidence type="ECO:0000256" key="4">
    <source>
        <dbReference type="SAM" id="MobiDB-lite"/>
    </source>
</evidence>
<evidence type="ECO:0000256" key="3">
    <source>
        <dbReference type="PROSITE-ProRule" id="PRU10141"/>
    </source>
</evidence>
<dbReference type="STRING" id="658196.A0A397SSK6"/>
<dbReference type="Gene3D" id="1.10.510.10">
    <property type="entry name" value="Transferase(Phosphotransferase) domain 1"/>
    <property type="match status" value="1"/>
</dbReference>
<dbReference type="SUPFAM" id="SSF52540">
    <property type="entry name" value="P-loop containing nucleoside triphosphate hydrolases"/>
    <property type="match status" value="1"/>
</dbReference>
<dbReference type="InterPro" id="IPR017441">
    <property type="entry name" value="Protein_kinase_ATP_BS"/>
</dbReference>
<gene>
    <name evidence="6" type="ORF">C1645_773537</name>
</gene>
<accession>A0A397SSK6</accession>
<dbReference type="GO" id="GO:0005524">
    <property type="term" value="F:ATP binding"/>
    <property type="evidence" value="ECO:0007669"/>
    <property type="project" value="UniProtKB-UniRule"/>
</dbReference>
<organism evidence="6 7">
    <name type="scientific">Glomus cerebriforme</name>
    <dbReference type="NCBI Taxonomy" id="658196"/>
    <lineage>
        <taxon>Eukaryota</taxon>
        <taxon>Fungi</taxon>
        <taxon>Fungi incertae sedis</taxon>
        <taxon>Mucoromycota</taxon>
        <taxon>Glomeromycotina</taxon>
        <taxon>Glomeromycetes</taxon>
        <taxon>Glomerales</taxon>
        <taxon>Glomeraceae</taxon>
        <taxon>Glomus</taxon>
    </lineage>
</organism>
<evidence type="ECO:0000313" key="7">
    <source>
        <dbReference type="Proteomes" id="UP000265703"/>
    </source>
</evidence>
<evidence type="ECO:0000313" key="6">
    <source>
        <dbReference type="EMBL" id="RIA88988.1"/>
    </source>
</evidence>
<evidence type="ECO:0000256" key="2">
    <source>
        <dbReference type="ARBA" id="ARBA00022741"/>
    </source>
</evidence>